<reference evidence="1 2" key="1">
    <citation type="submission" date="2016-10" db="EMBL/GenBank/DDBJ databases">
        <authorList>
            <person name="de Groot N.N."/>
        </authorList>
    </citation>
    <scope>NUCLEOTIDE SEQUENCE [LARGE SCALE GENOMIC DNA]</scope>
    <source>
        <strain evidence="1 2">LMG 18387</strain>
    </source>
</reference>
<gene>
    <name evidence="1" type="ORF">SAMN05216588_101172</name>
</gene>
<dbReference type="RefSeq" id="WP_084306540.1">
    <property type="nucleotide sequence ID" value="NZ_FNDG01000001.1"/>
</dbReference>
<evidence type="ECO:0000313" key="2">
    <source>
        <dbReference type="Proteomes" id="UP000198606"/>
    </source>
</evidence>
<dbReference type="AlphaFoldDB" id="A0A1G7XKP6"/>
<protein>
    <submittedName>
        <fullName evidence="1">Uncharacterized protein</fullName>
    </submittedName>
</protein>
<sequence length="145" mass="16678">MTGWIVVALLVVALSPMVWLVPSRRQRGQMDVRLQARRLGLAMQLSREEWPYWMVPTPPSPCPQYHHPRPRGRQDSWCYWQSEPGKWLNKWQEPCADRPLAEQLGTLPGDVYKVEASPQMVALCWGERSQGQSLQAIVAFLKARA</sequence>
<organism evidence="1 2">
    <name type="scientific">Phytopseudomonas flavescens</name>
    <dbReference type="NCBI Taxonomy" id="29435"/>
    <lineage>
        <taxon>Bacteria</taxon>
        <taxon>Pseudomonadati</taxon>
        <taxon>Pseudomonadota</taxon>
        <taxon>Gammaproteobacteria</taxon>
        <taxon>Pseudomonadales</taxon>
        <taxon>Pseudomonadaceae</taxon>
        <taxon>Phytopseudomonas</taxon>
    </lineage>
</organism>
<name>A0A1G7XKP6_9GAMM</name>
<proteinExistence type="predicted"/>
<dbReference type="Proteomes" id="UP000198606">
    <property type="component" value="Unassembled WGS sequence"/>
</dbReference>
<evidence type="ECO:0000313" key="1">
    <source>
        <dbReference type="EMBL" id="SDG84805.1"/>
    </source>
</evidence>
<accession>A0A1G7XKP6</accession>
<dbReference type="EMBL" id="FNDG01000001">
    <property type="protein sequence ID" value="SDG84805.1"/>
    <property type="molecule type" value="Genomic_DNA"/>
</dbReference>